<reference evidence="2" key="1">
    <citation type="submission" date="2020-09" db="EMBL/GenBank/DDBJ databases">
        <title>Nocardioides sp. strain MJB4 16S ribosomal RNA gene Genome sequencing and assembly.</title>
        <authorList>
            <person name="Kim I."/>
        </authorList>
    </citation>
    <scope>NUCLEOTIDE SEQUENCE</scope>
    <source>
        <strain evidence="2">MJB4</strain>
    </source>
</reference>
<name>A0A927K1W4_9ACTN</name>
<protein>
    <recommendedName>
        <fullName evidence="4">FUSC family protein</fullName>
    </recommendedName>
</protein>
<comment type="caution">
    <text evidence="2">The sequence shown here is derived from an EMBL/GenBank/DDBJ whole genome shotgun (WGS) entry which is preliminary data.</text>
</comment>
<keyword evidence="1" id="KW-0812">Transmembrane</keyword>
<evidence type="ECO:0000256" key="1">
    <source>
        <dbReference type="SAM" id="Phobius"/>
    </source>
</evidence>
<feature type="transmembrane region" description="Helical" evidence="1">
    <location>
        <begin position="63"/>
        <end position="91"/>
    </location>
</feature>
<organism evidence="2 3">
    <name type="scientific">Nocardioides donggukensis</name>
    <dbReference type="NCBI Taxonomy" id="2774019"/>
    <lineage>
        <taxon>Bacteria</taxon>
        <taxon>Bacillati</taxon>
        <taxon>Actinomycetota</taxon>
        <taxon>Actinomycetes</taxon>
        <taxon>Propionibacteriales</taxon>
        <taxon>Nocardioidaceae</taxon>
        <taxon>Nocardioides</taxon>
    </lineage>
</organism>
<keyword evidence="1" id="KW-0472">Membrane</keyword>
<gene>
    <name evidence="2" type="ORF">IE331_00865</name>
</gene>
<evidence type="ECO:0008006" key="4">
    <source>
        <dbReference type="Google" id="ProtNLM"/>
    </source>
</evidence>
<keyword evidence="1" id="KW-1133">Transmembrane helix</keyword>
<proteinExistence type="predicted"/>
<sequence>MDFGRIIRATVAATLAWVAVQPFGGMIDDYRYYAPLGAVIAVTSTVAGSMRESVRTVLAMAPGVALAAAVAPLPQLPGLVLVVALGTAIAVSPVGERLGAAASWTPVTAVFVLVIGGTDPWEYAAAYVGLTGLGALVGTVVSMGWPPLPARTEDQALAHARADLSRHLERVAQALGSDLPPSREEWRQQVGELDEVIDRLRLLATSSAEARRLNWRARRWQVTAGARYERVRAMERVALLVDDLSDLVRDQEHADRDLVALGPPLRPPAARALGALATALGAVGPERPAALRQAYHEVEQLVVAMREVREATGDDLVTAGGIVTAAGRALEALANRGPALPERHG</sequence>
<feature type="transmembrane region" description="Helical" evidence="1">
    <location>
        <begin position="32"/>
        <end position="51"/>
    </location>
</feature>
<accession>A0A927K1W4</accession>
<dbReference type="Proteomes" id="UP000616839">
    <property type="component" value="Unassembled WGS sequence"/>
</dbReference>
<dbReference type="AlphaFoldDB" id="A0A927K1W4"/>
<evidence type="ECO:0000313" key="2">
    <source>
        <dbReference type="EMBL" id="MBD8868162.1"/>
    </source>
</evidence>
<feature type="transmembrane region" description="Helical" evidence="1">
    <location>
        <begin position="98"/>
        <end position="118"/>
    </location>
</feature>
<feature type="transmembrane region" description="Helical" evidence="1">
    <location>
        <begin position="6"/>
        <end position="25"/>
    </location>
</feature>
<dbReference type="EMBL" id="JACYXZ010000001">
    <property type="protein sequence ID" value="MBD8868162.1"/>
    <property type="molecule type" value="Genomic_DNA"/>
</dbReference>
<dbReference type="RefSeq" id="WP_192139590.1">
    <property type="nucleotide sequence ID" value="NZ_JACYXZ010000001.1"/>
</dbReference>
<evidence type="ECO:0000313" key="3">
    <source>
        <dbReference type="Proteomes" id="UP000616839"/>
    </source>
</evidence>
<feature type="transmembrane region" description="Helical" evidence="1">
    <location>
        <begin position="124"/>
        <end position="145"/>
    </location>
</feature>
<keyword evidence="3" id="KW-1185">Reference proteome</keyword>